<keyword evidence="3" id="KW-1185">Reference proteome</keyword>
<reference evidence="2 3" key="1">
    <citation type="submission" date="2014-10" db="EMBL/GenBank/DDBJ databases">
        <title>Draft genome of the hookworm Ancylostoma caninum.</title>
        <authorList>
            <person name="Mitreva M."/>
        </authorList>
    </citation>
    <scope>NUCLEOTIDE SEQUENCE [LARGE SCALE GENOMIC DNA]</scope>
    <source>
        <strain evidence="2 3">Baltimore</strain>
    </source>
</reference>
<dbReference type="EMBL" id="JOJR01000251">
    <property type="protein sequence ID" value="RCN41090.1"/>
    <property type="molecule type" value="Genomic_DNA"/>
</dbReference>
<gene>
    <name evidence="2" type="ORF">ANCCAN_12976</name>
</gene>
<feature type="signal peptide" evidence="1">
    <location>
        <begin position="1"/>
        <end position="16"/>
    </location>
</feature>
<protein>
    <submittedName>
        <fullName evidence="2">Uncharacterized protein</fullName>
    </submittedName>
</protein>
<dbReference type="OrthoDB" id="10527052at2759"/>
<sequence>MKTLLLLCTFFFCVESTNVNMAKMPVYAQPCFDFVDPKYHELAYEVFTCHKLYPDKVNHALHCAQMLNNHTQLVYAATCFVYSRERNERMKY</sequence>
<proteinExistence type="predicted"/>
<evidence type="ECO:0000256" key="1">
    <source>
        <dbReference type="SAM" id="SignalP"/>
    </source>
</evidence>
<evidence type="ECO:0000313" key="2">
    <source>
        <dbReference type="EMBL" id="RCN41090.1"/>
    </source>
</evidence>
<organism evidence="2 3">
    <name type="scientific">Ancylostoma caninum</name>
    <name type="common">Dog hookworm</name>
    <dbReference type="NCBI Taxonomy" id="29170"/>
    <lineage>
        <taxon>Eukaryota</taxon>
        <taxon>Metazoa</taxon>
        <taxon>Ecdysozoa</taxon>
        <taxon>Nematoda</taxon>
        <taxon>Chromadorea</taxon>
        <taxon>Rhabditida</taxon>
        <taxon>Rhabditina</taxon>
        <taxon>Rhabditomorpha</taxon>
        <taxon>Strongyloidea</taxon>
        <taxon>Ancylostomatidae</taxon>
        <taxon>Ancylostomatinae</taxon>
        <taxon>Ancylostoma</taxon>
    </lineage>
</organism>
<dbReference type="Proteomes" id="UP000252519">
    <property type="component" value="Unassembled WGS sequence"/>
</dbReference>
<keyword evidence="1" id="KW-0732">Signal</keyword>
<accession>A0A368GDI9</accession>
<evidence type="ECO:0000313" key="3">
    <source>
        <dbReference type="Proteomes" id="UP000252519"/>
    </source>
</evidence>
<feature type="chain" id="PRO_5016719330" evidence="1">
    <location>
        <begin position="17"/>
        <end position="92"/>
    </location>
</feature>
<dbReference type="AlphaFoldDB" id="A0A368GDI9"/>
<comment type="caution">
    <text evidence="2">The sequence shown here is derived from an EMBL/GenBank/DDBJ whole genome shotgun (WGS) entry which is preliminary data.</text>
</comment>
<name>A0A368GDI9_ANCCA</name>